<dbReference type="InterPro" id="IPR018939">
    <property type="entry name" value="Autophagy-rel_prot_27"/>
</dbReference>
<name>A0A1E3PJ08_9ASCO</name>
<evidence type="ECO:0000256" key="19">
    <source>
        <dbReference type="SAM" id="Phobius"/>
    </source>
</evidence>
<keyword evidence="17" id="KW-0968">Cytoplasmic vesicle</keyword>
<evidence type="ECO:0000256" key="17">
    <source>
        <dbReference type="ARBA" id="ARBA00023329"/>
    </source>
</evidence>
<feature type="region of interest" description="Disordered" evidence="18">
    <location>
        <begin position="204"/>
        <end position="223"/>
    </location>
</feature>
<feature type="chain" id="PRO_5009133863" description="Autophagy-related protein 27" evidence="20">
    <location>
        <begin position="19"/>
        <end position="299"/>
    </location>
</feature>
<comment type="similarity">
    <text evidence="5">Belongs to the ATG27 family.</text>
</comment>
<comment type="subcellular location">
    <subcellularLocation>
        <location evidence="2">Cytoplasmic vesicle membrane</location>
        <topology evidence="2">Single-pass type I membrane protein</topology>
    </subcellularLocation>
    <subcellularLocation>
        <location evidence="4">Golgi apparatus membrane</location>
        <topology evidence="4">Single-pass type I membrane protein</topology>
    </subcellularLocation>
    <subcellularLocation>
        <location evidence="1">Mitochondrion membrane</location>
        <topology evidence="1">Single-pass membrane protein</topology>
    </subcellularLocation>
    <subcellularLocation>
        <location evidence="3">Preautophagosomal structure membrane</location>
        <topology evidence="3">Single-pass type I membrane protein</topology>
    </subcellularLocation>
</comment>
<reference evidence="22 23" key="1">
    <citation type="journal article" date="2016" name="Proc. Natl. Acad. Sci. U.S.A.">
        <title>Comparative genomics of biotechnologically important yeasts.</title>
        <authorList>
            <person name="Riley R."/>
            <person name="Haridas S."/>
            <person name="Wolfe K.H."/>
            <person name="Lopes M.R."/>
            <person name="Hittinger C.T."/>
            <person name="Goeker M."/>
            <person name="Salamov A.A."/>
            <person name="Wisecaver J.H."/>
            <person name="Long T.M."/>
            <person name="Calvey C.H."/>
            <person name="Aerts A.L."/>
            <person name="Barry K.W."/>
            <person name="Choi C."/>
            <person name="Clum A."/>
            <person name="Coughlan A.Y."/>
            <person name="Deshpande S."/>
            <person name="Douglass A.P."/>
            <person name="Hanson S.J."/>
            <person name="Klenk H.-P."/>
            <person name="LaButti K.M."/>
            <person name="Lapidus A."/>
            <person name="Lindquist E.A."/>
            <person name="Lipzen A.M."/>
            <person name="Meier-Kolthoff J.P."/>
            <person name="Ohm R.A."/>
            <person name="Otillar R.P."/>
            <person name="Pangilinan J.L."/>
            <person name="Peng Y."/>
            <person name="Rokas A."/>
            <person name="Rosa C.A."/>
            <person name="Scheuner C."/>
            <person name="Sibirny A.A."/>
            <person name="Slot J.C."/>
            <person name="Stielow J.B."/>
            <person name="Sun H."/>
            <person name="Kurtzman C.P."/>
            <person name="Blackwell M."/>
            <person name="Grigoriev I.V."/>
            <person name="Jeffries T.W."/>
        </authorList>
    </citation>
    <scope>NUCLEOTIDE SEQUENCE [LARGE SCALE GENOMIC DNA]</scope>
    <source>
        <strain evidence="22 23">DSM 6958</strain>
    </source>
</reference>
<keyword evidence="8 19" id="KW-0812">Transmembrane</keyword>
<dbReference type="STRING" id="857566.A0A1E3PJ08"/>
<evidence type="ECO:0000259" key="21">
    <source>
        <dbReference type="PROSITE" id="PS51914"/>
    </source>
</evidence>
<evidence type="ECO:0000256" key="5">
    <source>
        <dbReference type="ARBA" id="ARBA00005363"/>
    </source>
</evidence>
<keyword evidence="9 20" id="KW-0732">Signal</keyword>
<evidence type="ECO:0000256" key="2">
    <source>
        <dbReference type="ARBA" id="ARBA00004358"/>
    </source>
</evidence>
<evidence type="ECO:0000256" key="4">
    <source>
        <dbReference type="ARBA" id="ARBA00004614"/>
    </source>
</evidence>
<evidence type="ECO:0000256" key="14">
    <source>
        <dbReference type="ARBA" id="ARBA00023128"/>
    </source>
</evidence>
<dbReference type="PANTHER" id="PTHR15071">
    <property type="entry name" value="MANNOSE-6-PHOSPHATE RECEPTOR FAMILY MEMBER"/>
    <property type="match status" value="1"/>
</dbReference>
<dbReference type="Proteomes" id="UP000095009">
    <property type="component" value="Unassembled WGS sequence"/>
</dbReference>
<dbReference type="GO" id="GO:0000139">
    <property type="term" value="C:Golgi membrane"/>
    <property type="evidence" value="ECO:0007669"/>
    <property type="project" value="UniProtKB-SubCell"/>
</dbReference>
<keyword evidence="7" id="KW-0813">Transport</keyword>
<evidence type="ECO:0000256" key="18">
    <source>
        <dbReference type="SAM" id="MobiDB-lite"/>
    </source>
</evidence>
<dbReference type="GO" id="GO:0006914">
    <property type="term" value="P:autophagy"/>
    <property type="evidence" value="ECO:0007669"/>
    <property type="project" value="UniProtKB-KW"/>
</dbReference>
<protein>
    <recommendedName>
        <fullName evidence="6">Autophagy-related protein 27</fullName>
    </recommendedName>
</protein>
<evidence type="ECO:0000256" key="20">
    <source>
        <dbReference type="SAM" id="SignalP"/>
    </source>
</evidence>
<evidence type="ECO:0000313" key="23">
    <source>
        <dbReference type="Proteomes" id="UP000095009"/>
    </source>
</evidence>
<keyword evidence="23" id="KW-1185">Reference proteome</keyword>
<keyword evidence="13" id="KW-0333">Golgi apparatus</keyword>
<proteinExistence type="inferred from homology"/>
<dbReference type="GO" id="GO:0030659">
    <property type="term" value="C:cytoplasmic vesicle membrane"/>
    <property type="evidence" value="ECO:0007669"/>
    <property type="project" value="UniProtKB-SubCell"/>
</dbReference>
<keyword evidence="16" id="KW-1015">Disulfide bond</keyword>
<gene>
    <name evidence="22" type="ORF">NADFUDRAFT_52003</name>
</gene>
<evidence type="ECO:0000256" key="13">
    <source>
        <dbReference type="ARBA" id="ARBA00023034"/>
    </source>
</evidence>
<evidence type="ECO:0000256" key="7">
    <source>
        <dbReference type="ARBA" id="ARBA00022448"/>
    </source>
</evidence>
<dbReference type="GO" id="GO:0015031">
    <property type="term" value="P:protein transport"/>
    <property type="evidence" value="ECO:0007669"/>
    <property type="project" value="UniProtKB-KW"/>
</dbReference>
<dbReference type="GO" id="GO:0034045">
    <property type="term" value="C:phagophore assembly site membrane"/>
    <property type="evidence" value="ECO:0007669"/>
    <property type="project" value="UniProtKB-SubCell"/>
</dbReference>
<keyword evidence="10" id="KW-0653">Protein transport</keyword>
<evidence type="ECO:0000313" key="22">
    <source>
        <dbReference type="EMBL" id="ODQ65409.1"/>
    </source>
</evidence>
<sequence length="299" mass="33041">MRKSLLISSLLLATQAYASFDCKIIEVDGAKFDLSALAGTHSVNVIQDTPPSMTTMTWTINPCGALERNGNIPDNKQCPHGTYACGIQQVNVPGMDDPILTEIIPVAGELTVQDGDNADKTKVTELSPTFERLRNGADKNKEGVLVKLNGGQWGSSNSSLSTVIEYLCPRNDEEKEQGLTYIDWDTKILRLSYWTTHACENAFGEKPKDDDKNAPAKDDPSTKDHSWGWFTWFFILFVLGFAIYAIGGAWASYNRYGTTPMNNLPNHEIIRDIPYIVRDFFSKVLGTINGSNRGGYSAV</sequence>
<keyword evidence="11 19" id="KW-1133">Transmembrane helix</keyword>
<evidence type="ECO:0000256" key="8">
    <source>
        <dbReference type="ARBA" id="ARBA00022692"/>
    </source>
</evidence>
<keyword evidence="12" id="KW-0072">Autophagy</keyword>
<dbReference type="Pfam" id="PF09451">
    <property type="entry name" value="ATG27"/>
    <property type="match status" value="1"/>
</dbReference>
<evidence type="ECO:0000256" key="12">
    <source>
        <dbReference type="ARBA" id="ARBA00023006"/>
    </source>
</evidence>
<evidence type="ECO:0000256" key="15">
    <source>
        <dbReference type="ARBA" id="ARBA00023136"/>
    </source>
</evidence>
<accession>A0A1E3PJ08</accession>
<dbReference type="OrthoDB" id="29460at2759"/>
<evidence type="ECO:0000256" key="11">
    <source>
        <dbReference type="ARBA" id="ARBA00022989"/>
    </source>
</evidence>
<feature type="signal peptide" evidence="20">
    <location>
        <begin position="1"/>
        <end position="18"/>
    </location>
</feature>
<dbReference type="PANTHER" id="PTHR15071:SF13">
    <property type="entry name" value="AUTOPHAGY-RELATED PROTEIN 27"/>
    <property type="match status" value="1"/>
</dbReference>
<organism evidence="22 23">
    <name type="scientific">Nadsonia fulvescens var. elongata DSM 6958</name>
    <dbReference type="NCBI Taxonomy" id="857566"/>
    <lineage>
        <taxon>Eukaryota</taxon>
        <taxon>Fungi</taxon>
        <taxon>Dikarya</taxon>
        <taxon>Ascomycota</taxon>
        <taxon>Saccharomycotina</taxon>
        <taxon>Dipodascomycetes</taxon>
        <taxon>Dipodascales</taxon>
        <taxon>Dipodascales incertae sedis</taxon>
        <taxon>Nadsonia</taxon>
    </lineage>
</organism>
<dbReference type="AlphaFoldDB" id="A0A1E3PJ08"/>
<evidence type="ECO:0000256" key="16">
    <source>
        <dbReference type="ARBA" id="ARBA00023157"/>
    </source>
</evidence>
<evidence type="ECO:0000256" key="1">
    <source>
        <dbReference type="ARBA" id="ARBA00004304"/>
    </source>
</evidence>
<evidence type="ECO:0000256" key="9">
    <source>
        <dbReference type="ARBA" id="ARBA00022729"/>
    </source>
</evidence>
<dbReference type="PROSITE" id="PS51914">
    <property type="entry name" value="MRH"/>
    <property type="match status" value="1"/>
</dbReference>
<feature type="domain" description="MRH" evidence="21">
    <location>
        <begin position="20"/>
        <end position="201"/>
    </location>
</feature>
<evidence type="ECO:0000256" key="3">
    <source>
        <dbReference type="ARBA" id="ARBA00004472"/>
    </source>
</evidence>
<dbReference type="EMBL" id="KV454410">
    <property type="protein sequence ID" value="ODQ65409.1"/>
    <property type="molecule type" value="Genomic_DNA"/>
</dbReference>
<feature type="transmembrane region" description="Helical" evidence="19">
    <location>
        <begin position="227"/>
        <end position="251"/>
    </location>
</feature>
<keyword evidence="15 19" id="KW-0472">Membrane</keyword>
<keyword evidence="14" id="KW-0496">Mitochondrion</keyword>
<dbReference type="GO" id="GO:0031966">
    <property type="term" value="C:mitochondrial membrane"/>
    <property type="evidence" value="ECO:0007669"/>
    <property type="project" value="UniProtKB-SubCell"/>
</dbReference>
<dbReference type="InterPro" id="IPR044865">
    <property type="entry name" value="MRH_dom"/>
</dbReference>
<evidence type="ECO:0000256" key="6">
    <source>
        <dbReference type="ARBA" id="ARBA00013776"/>
    </source>
</evidence>
<evidence type="ECO:0000256" key="10">
    <source>
        <dbReference type="ARBA" id="ARBA00022927"/>
    </source>
</evidence>
<dbReference type="InterPro" id="IPR009011">
    <property type="entry name" value="Man6P_isomerase_rcpt-bd_dom_sf"/>
</dbReference>
<dbReference type="Gene3D" id="2.70.130.10">
    <property type="entry name" value="Mannose-6-phosphate receptor binding domain"/>
    <property type="match status" value="1"/>
</dbReference>
<dbReference type="SUPFAM" id="SSF50911">
    <property type="entry name" value="Mannose 6-phosphate receptor domain"/>
    <property type="match status" value="1"/>
</dbReference>